<dbReference type="RefSeq" id="WP_078497940.1">
    <property type="nucleotide sequence ID" value="NZ_MSZX01000002.1"/>
</dbReference>
<dbReference type="InterPro" id="IPR036640">
    <property type="entry name" value="ABC1_TM_sf"/>
</dbReference>
<dbReference type="SMART" id="SM00382">
    <property type="entry name" value="AAA"/>
    <property type="match status" value="1"/>
</dbReference>
<feature type="transmembrane region" description="Helical" evidence="7">
    <location>
        <begin position="31"/>
        <end position="53"/>
    </location>
</feature>
<feature type="domain" description="ABC transporter" evidence="8">
    <location>
        <begin position="372"/>
        <end position="610"/>
    </location>
</feature>
<evidence type="ECO:0000256" key="3">
    <source>
        <dbReference type="ARBA" id="ARBA00022741"/>
    </source>
</evidence>
<feature type="transmembrane region" description="Helical" evidence="7">
    <location>
        <begin position="185"/>
        <end position="203"/>
    </location>
</feature>
<keyword evidence="3" id="KW-0547">Nucleotide-binding</keyword>
<dbReference type="OrthoDB" id="9806127at2"/>
<evidence type="ECO:0000256" key="6">
    <source>
        <dbReference type="ARBA" id="ARBA00023136"/>
    </source>
</evidence>
<dbReference type="InterPro" id="IPR003439">
    <property type="entry name" value="ABC_transporter-like_ATP-bd"/>
</dbReference>
<dbReference type="GO" id="GO:0005524">
    <property type="term" value="F:ATP binding"/>
    <property type="evidence" value="ECO:0007669"/>
    <property type="project" value="UniProtKB-KW"/>
</dbReference>
<dbReference type="Pfam" id="PF00005">
    <property type="entry name" value="ABC_tran"/>
    <property type="match status" value="1"/>
</dbReference>
<dbReference type="GO" id="GO:0034040">
    <property type="term" value="F:ATPase-coupled lipid transmembrane transporter activity"/>
    <property type="evidence" value="ECO:0007669"/>
    <property type="project" value="TreeGrafter"/>
</dbReference>
<feature type="transmembrane region" description="Helical" evidence="7">
    <location>
        <begin position="150"/>
        <end position="170"/>
    </location>
</feature>
<dbReference type="InterPro" id="IPR027417">
    <property type="entry name" value="P-loop_NTPase"/>
</dbReference>
<evidence type="ECO:0000256" key="1">
    <source>
        <dbReference type="ARBA" id="ARBA00004651"/>
    </source>
</evidence>
<dbReference type="Proteomes" id="UP000190188">
    <property type="component" value="Unassembled WGS sequence"/>
</dbReference>
<keyword evidence="6 7" id="KW-0472">Membrane</keyword>
<accession>A0A1T2XLA7</accession>
<dbReference type="CDD" id="cd03228">
    <property type="entry name" value="ABCC_MRP_Like"/>
    <property type="match status" value="1"/>
</dbReference>
<dbReference type="InterPro" id="IPR017871">
    <property type="entry name" value="ABC_transporter-like_CS"/>
</dbReference>
<dbReference type="SUPFAM" id="SSF90123">
    <property type="entry name" value="ABC transporter transmembrane region"/>
    <property type="match status" value="1"/>
</dbReference>
<evidence type="ECO:0000256" key="7">
    <source>
        <dbReference type="SAM" id="Phobius"/>
    </source>
</evidence>
<dbReference type="EMBL" id="MSZX01000002">
    <property type="protein sequence ID" value="OPA80598.1"/>
    <property type="molecule type" value="Genomic_DNA"/>
</dbReference>
<name>A0A1T2XLA7_9BACL</name>
<protein>
    <recommendedName>
        <fullName evidence="8">ABC transporter domain-containing protein</fullName>
    </recommendedName>
</protein>
<evidence type="ECO:0000256" key="2">
    <source>
        <dbReference type="ARBA" id="ARBA00022692"/>
    </source>
</evidence>
<proteinExistence type="predicted"/>
<evidence type="ECO:0000313" key="10">
    <source>
        <dbReference type="Proteomes" id="UP000190188"/>
    </source>
</evidence>
<dbReference type="InterPro" id="IPR003593">
    <property type="entry name" value="AAA+_ATPase"/>
</dbReference>
<dbReference type="Gene3D" id="1.20.1560.10">
    <property type="entry name" value="ABC transporter type 1, transmembrane domain"/>
    <property type="match status" value="1"/>
</dbReference>
<comment type="caution">
    <text evidence="9">The sequence shown here is derived from an EMBL/GenBank/DDBJ whole genome shotgun (WGS) entry which is preliminary data.</text>
</comment>
<reference evidence="9 10" key="1">
    <citation type="submission" date="2017-01" db="EMBL/GenBank/DDBJ databases">
        <title>Genome analysis of Paenibacillus selenitrireducens ES3-24.</title>
        <authorList>
            <person name="Xu D."/>
            <person name="Yao R."/>
            <person name="Zheng S."/>
        </authorList>
    </citation>
    <scope>NUCLEOTIDE SEQUENCE [LARGE SCALE GENOMIC DNA]</scope>
    <source>
        <strain evidence="9 10">ES3-24</strain>
    </source>
</reference>
<sequence>MINKSIKKDLKLIKRGCSIIRQLSPGQIELSLFKSVLNALIPYISIYMLAVIIDELTQNRNTTLLAVYVGVTCGGTLLLMVLSNLISKKVAIKEGMFEARFENYMNDKKLSMNFSQLEDPNITQLREKIIAGMFATDGGITAIVGRLTSIVEGLVSVIIAIIISYGAIMATDSTDSQVISVVNSGWFSLLLILAIVICIFITVKNSKKVDKKVFELYQDGATNNGYIEYYHYIYLEDDHAGKDVRIYDQKKLIIDEVLKKGRLPWLKIVNGTYRLHQQYFSVNLVISVFIGGLVYIFVGLKALAGTISLGAVTKTYAAIAKLAVAIAELSVSISQIRSNNNYLELLFTYLDLPVELNEGKEILTVNNDEWEIEFHNVSFRYPSSEKYALKNISMKISSNSRTAIVGMNGSGKTTMIKLLCRLYSPESGYITLNGKDIKEYDYDAYLNNFSVVFQDFQLLSFSIGQNVAASKEYDENRVWSALEMAGIDDRVRTLPLNLEQSLYKRFEENGIDISGGEAQKIALARAVYKNAPFVILDEPTAALDPISEAEVYSKFNNMVGNKTALFISHRLSSCRFCDTIMVFDEGQIIQIGTHTELLTNLEGKYYELWNAQAQYYQNKQEDSTDLNHIDDNEYSNI</sequence>
<evidence type="ECO:0000256" key="5">
    <source>
        <dbReference type="ARBA" id="ARBA00022989"/>
    </source>
</evidence>
<keyword evidence="4" id="KW-0067">ATP-binding</keyword>
<dbReference type="PANTHER" id="PTHR24221">
    <property type="entry name" value="ATP-BINDING CASSETTE SUB-FAMILY B"/>
    <property type="match status" value="1"/>
</dbReference>
<dbReference type="SUPFAM" id="SSF52540">
    <property type="entry name" value="P-loop containing nucleoside triphosphate hydrolases"/>
    <property type="match status" value="1"/>
</dbReference>
<dbReference type="InterPro" id="IPR039421">
    <property type="entry name" value="Type_1_exporter"/>
</dbReference>
<keyword evidence="5 7" id="KW-1133">Transmembrane helix</keyword>
<dbReference type="AlphaFoldDB" id="A0A1T2XLA7"/>
<dbReference type="STRING" id="1324314.BVG16_07735"/>
<dbReference type="PROSITE" id="PS50893">
    <property type="entry name" value="ABC_TRANSPORTER_2"/>
    <property type="match status" value="1"/>
</dbReference>
<dbReference type="Gene3D" id="3.40.50.300">
    <property type="entry name" value="P-loop containing nucleotide triphosphate hydrolases"/>
    <property type="match status" value="1"/>
</dbReference>
<dbReference type="GO" id="GO:0016887">
    <property type="term" value="F:ATP hydrolysis activity"/>
    <property type="evidence" value="ECO:0007669"/>
    <property type="project" value="InterPro"/>
</dbReference>
<feature type="transmembrane region" description="Helical" evidence="7">
    <location>
        <begin position="279"/>
        <end position="298"/>
    </location>
</feature>
<evidence type="ECO:0000256" key="4">
    <source>
        <dbReference type="ARBA" id="ARBA00022840"/>
    </source>
</evidence>
<evidence type="ECO:0000259" key="8">
    <source>
        <dbReference type="PROSITE" id="PS50893"/>
    </source>
</evidence>
<gene>
    <name evidence="9" type="ORF">BVG16_07735</name>
</gene>
<evidence type="ECO:0000313" key="9">
    <source>
        <dbReference type="EMBL" id="OPA80598.1"/>
    </source>
</evidence>
<comment type="subcellular location">
    <subcellularLocation>
        <location evidence="1">Cell membrane</location>
        <topology evidence="1">Multi-pass membrane protein</topology>
    </subcellularLocation>
</comment>
<organism evidence="9 10">
    <name type="scientific">Paenibacillus selenitireducens</name>
    <dbReference type="NCBI Taxonomy" id="1324314"/>
    <lineage>
        <taxon>Bacteria</taxon>
        <taxon>Bacillati</taxon>
        <taxon>Bacillota</taxon>
        <taxon>Bacilli</taxon>
        <taxon>Bacillales</taxon>
        <taxon>Paenibacillaceae</taxon>
        <taxon>Paenibacillus</taxon>
    </lineage>
</organism>
<keyword evidence="2 7" id="KW-0812">Transmembrane</keyword>
<dbReference type="PROSITE" id="PS00211">
    <property type="entry name" value="ABC_TRANSPORTER_1"/>
    <property type="match status" value="1"/>
</dbReference>
<keyword evidence="10" id="KW-1185">Reference proteome</keyword>
<feature type="transmembrane region" description="Helical" evidence="7">
    <location>
        <begin position="65"/>
        <end position="86"/>
    </location>
</feature>
<dbReference type="PANTHER" id="PTHR24221:SF654">
    <property type="entry name" value="ATP-BINDING CASSETTE SUB-FAMILY B MEMBER 6"/>
    <property type="match status" value="1"/>
</dbReference>
<dbReference type="GO" id="GO:0005886">
    <property type="term" value="C:plasma membrane"/>
    <property type="evidence" value="ECO:0007669"/>
    <property type="project" value="UniProtKB-SubCell"/>
</dbReference>